<evidence type="ECO:0000256" key="8">
    <source>
        <dbReference type="ARBA" id="ARBA00022618"/>
    </source>
</evidence>
<dbReference type="KEGG" id="aful:116496269"/>
<evidence type="ECO:0000256" key="9">
    <source>
        <dbReference type="ARBA" id="ARBA00022737"/>
    </source>
</evidence>
<dbReference type="UniPathway" id="UPA00143"/>
<dbReference type="CTD" id="51433"/>
<keyword evidence="12" id="KW-0802">TPR repeat</keyword>
<proteinExistence type="inferred from homology"/>
<sequence length="757" mass="85420">MASVHESLYFNPMMTNGVVHANVFGIKDWVTPYKMALLVLLSELGRSGSQLGLLERRRLNRLLLPLLQGPDMPLSRLRKAIEESCPHLASSVHIRLKLMAEGELKDMEQFFDDLSDSFSGTEPEVHKTSVVGLFLRHMILAYNKLSFSQVYKLYTALQQYFQNDEKKSGIDENDMELTNTEEQEGKMEKEELDAPLSREEEISCSGPLSQKQAEYFLSQQASLLKNDETKALTPASLQKELNNLLKFNPDFAEAHYLSYLNSLRVQDVFSSTHSLLHYFDRLILTGAESKSNGDEGYGRSLRYAALNLAALHCRFGHYQQAELALQEAIRIAQESNDHVCLQHCLSWLYILEQKIFDSCVLLEHSVNKSLHFGLPYLASLGIQSLVQRRAFAGKAANKLMDALKDSDLLHWKHSLSELIDISIAQKTAIWRLYGRSTMALQQAQTLLSMNSLEAVNVGVQQNNTESFAVVLCHLAELHAEQGYFAAASEILKHLKERFPPNSQHAQLWMLFDQKIQFERAMNDGRYHIADSLVAGITALSSIEGVYRKAIVLKAQNQMSEAHKLLQKLLIHCQKIKNTEMVISVLLSIAELYWRSSCHTIALPVLLQALALSREYSLQYLASETVLNLAFSQLILGIPEQALNILHMAIEPVLAHGAVLDKGCAMFLVAKCQVASAASYAQQKKIEALESAILNLNEAKTYFAKVDCKEQLRDVLYFQARLFHTLGKTQERNKCAMLFRQLHQELPAHGVPLINAFK</sequence>
<dbReference type="PANTHER" id="PTHR12830:SF9">
    <property type="entry name" value="ANAPHASE-PROMOTING COMPLEX SUBUNIT 5"/>
    <property type="match status" value="1"/>
</dbReference>
<dbReference type="FunFam" id="1.25.40.10:FF:000127">
    <property type="entry name" value="anaphase-promoting complex subunit 5 isoform X1"/>
    <property type="match status" value="1"/>
</dbReference>
<evidence type="ECO:0000259" key="18">
    <source>
        <dbReference type="Pfam" id="PF12862"/>
    </source>
</evidence>
<evidence type="ECO:0000256" key="5">
    <source>
        <dbReference type="ARBA" id="ARBA00016066"/>
    </source>
</evidence>
<evidence type="ECO:0000256" key="16">
    <source>
        <dbReference type="ARBA" id="ARBA00031069"/>
    </source>
</evidence>
<evidence type="ECO:0000256" key="7">
    <source>
        <dbReference type="ARBA" id="ARBA00022553"/>
    </source>
</evidence>
<keyword evidence="14" id="KW-0539">Nucleus</keyword>
<dbReference type="Gene3D" id="1.25.40.10">
    <property type="entry name" value="Tetratricopeptide repeat domain"/>
    <property type="match status" value="2"/>
</dbReference>
<evidence type="ECO:0000256" key="17">
    <source>
        <dbReference type="ARBA" id="ARBA00045696"/>
    </source>
</evidence>
<evidence type="ECO:0000256" key="14">
    <source>
        <dbReference type="ARBA" id="ARBA00023242"/>
    </source>
</evidence>
<dbReference type="CDD" id="cd16270">
    <property type="entry name" value="Apc5_N"/>
    <property type="match status" value="1"/>
</dbReference>
<keyword evidence="20" id="KW-1185">Reference proteome</keyword>
<accession>A0A6J3DWK8</accession>
<evidence type="ECO:0000256" key="11">
    <source>
        <dbReference type="ARBA" id="ARBA00022786"/>
    </source>
</evidence>
<feature type="domain" description="Anaphase-promoting complex subunit 5" evidence="18">
    <location>
        <begin position="255"/>
        <end position="354"/>
    </location>
</feature>
<dbReference type="GO" id="GO:0051301">
    <property type="term" value="P:cell division"/>
    <property type="evidence" value="ECO:0007669"/>
    <property type="project" value="UniProtKB-KW"/>
</dbReference>
<keyword evidence="8" id="KW-0132">Cell division</keyword>
<evidence type="ECO:0000256" key="1">
    <source>
        <dbReference type="ARBA" id="ARBA00004123"/>
    </source>
</evidence>
<dbReference type="GO" id="GO:0045842">
    <property type="term" value="P:positive regulation of mitotic metaphase/anaphase transition"/>
    <property type="evidence" value="ECO:0007669"/>
    <property type="project" value="TreeGrafter"/>
</dbReference>
<organism evidence="20 21">
    <name type="scientific">Aythya fuligula</name>
    <name type="common">Tufted duck</name>
    <name type="synonym">Anas fuligula</name>
    <dbReference type="NCBI Taxonomy" id="219594"/>
    <lineage>
        <taxon>Eukaryota</taxon>
        <taxon>Metazoa</taxon>
        <taxon>Chordata</taxon>
        <taxon>Craniata</taxon>
        <taxon>Vertebrata</taxon>
        <taxon>Euteleostomi</taxon>
        <taxon>Archelosauria</taxon>
        <taxon>Archosauria</taxon>
        <taxon>Dinosauria</taxon>
        <taxon>Saurischia</taxon>
        <taxon>Theropoda</taxon>
        <taxon>Coelurosauria</taxon>
        <taxon>Aves</taxon>
        <taxon>Neognathae</taxon>
        <taxon>Galloanserae</taxon>
        <taxon>Anseriformes</taxon>
        <taxon>Anatidae</taxon>
        <taxon>Aythyinae</taxon>
        <taxon>Aythya</taxon>
    </lineage>
</organism>
<comment type="subcellular location">
    <subcellularLocation>
        <location evidence="2">Cytoplasm</location>
        <location evidence="2">Cytoskeleton</location>
        <location evidence="2">Spindle</location>
    </subcellularLocation>
    <subcellularLocation>
        <location evidence="1">Nucleus</location>
    </subcellularLocation>
</comment>
<keyword evidence="7" id="KW-0597">Phosphoprotein</keyword>
<dbReference type="InParanoid" id="A0A6J3DWK8"/>
<evidence type="ECO:0000313" key="20">
    <source>
        <dbReference type="Proteomes" id="UP000504639"/>
    </source>
</evidence>
<evidence type="ECO:0000256" key="13">
    <source>
        <dbReference type="ARBA" id="ARBA00023212"/>
    </source>
</evidence>
<dbReference type="GeneID" id="116496269"/>
<evidence type="ECO:0000259" key="19">
    <source>
        <dbReference type="Pfam" id="PF21371"/>
    </source>
</evidence>
<evidence type="ECO:0000256" key="15">
    <source>
        <dbReference type="ARBA" id="ARBA00023306"/>
    </source>
</evidence>
<evidence type="ECO:0000256" key="2">
    <source>
        <dbReference type="ARBA" id="ARBA00004186"/>
    </source>
</evidence>
<name>A0A6J3DWK8_AYTFU</name>
<keyword evidence="10" id="KW-0498">Mitosis</keyword>
<dbReference type="GO" id="GO:0070979">
    <property type="term" value="P:protein K11-linked ubiquitination"/>
    <property type="evidence" value="ECO:0007669"/>
    <property type="project" value="TreeGrafter"/>
</dbReference>
<dbReference type="Proteomes" id="UP000504639">
    <property type="component" value="Chromosome 17"/>
</dbReference>
<dbReference type="InterPro" id="IPR037679">
    <property type="entry name" value="Apc5"/>
</dbReference>
<dbReference type="GO" id="GO:0005819">
    <property type="term" value="C:spindle"/>
    <property type="evidence" value="ECO:0007669"/>
    <property type="project" value="UniProtKB-SubCell"/>
</dbReference>
<dbReference type="AlphaFoldDB" id="A0A6J3DWK8"/>
<dbReference type="InterPro" id="IPR011990">
    <property type="entry name" value="TPR-like_helical_dom_sf"/>
</dbReference>
<dbReference type="FunCoup" id="A0A6J3DWK8">
    <property type="interactions" value="581"/>
</dbReference>
<evidence type="ECO:0000256" key="3">
    <source>
        <dbReference type="ARBA" id="ARBA00004906"/>
    </source>
</evidence>
<evidence type="ECO:0000256" key="10">
    <source>
        <dbReference type="ARBA" id="ARBA00022776"/>
    </source>
</evidence>
<dbReference type="GO" id="GO:0005680">
    <property type="term" value="C:anaphase-promoting complex"/>
    <property type="evidence" value="ECO:0007669"/>
    <property type="project" value="InterPro"/>
</dbReference>
<reference evidence="21" key="1">
    <citation type="submission" date="2025-08" db="UniProtKB">
        <authorList>
            <consortium name="RefSeq"/>
        </authorList>
    </citation>
    <scope>IDENTIFICATION</scope>
    <source>
        <tissue evidence="21">Lung</tissue>
    </source>
</reference>
<dbReference type="Pfam" id="PF12862">
    <property type="entry name" value="ANAPC5"/>
    <property type="match status" value="1"/>
</dbReference>
<comment type="function">
    <text evidence="17">Component of the anaphase promoting complex/cyclosome (APC/C), a cell cycle-regulated E3 ubiquitin ligase that controls progression through mitosis and the G1 phase of the cell cycle. The APC/C complex acts by mediating ubiquitination and subsequent degradation of target proteins: it mainly mediates the formation of 'Lys-11'-linked polyubiquitin chains and, to a lower extent, the formation of 'Lys-48'- and 'Lys-63'-linked polyubiquitin chains. The APC/C complex catalyzes assembly of branched 'Lys-11'-/'Lys-48'-linked branched ubiquitin chains on target proteins.</text>
</comment>
<keyword evidence="15" id="KW-0131">Cell cycle</keyword>
<dbReference type="InterPro" id="IPR048968">
    <property type="entry name" value="Apc5_N"/>
</dbReference>
<comment type="similarity">
    <text evidence="4">Belongs to the APC5 family.</text>
</comment>
<gene>
    <name evidence="21" type="primary">ANAPC5</name>
</gene>
<evidence type="ECO:0000256" key="6">
    <source>
        <dbReference type="ARBA" id="ARBA00022490"/>
    </source>
</evidence>
<keyword evidence="13" id="KW-0206">Cytoskeleton</keyword>
<dbReference type="InterPro" id="IPR026000">
    <property type="entry name" value="Apc5_dom"/>
</dbReference>
<keyword evidence="9" id="KW-0677">Repeat</keyword>
<dbReference type="SUPFAM" id="SSF48452">
    <property type="entry name" value="TPR-like"/>
    <property type="match status" value="2"/>
</dbReference>
<feature type="domain" description="Anaphase-promoting complex subunit 5 N-terminal" evidence="19">
    <location>
        <begin position="30"/>
        <end position="167"/>
    </location>
</feature>
<dbReference type="PANTHER" id="PTHR12830">
    <property type="entry name" value="ANAPHASE-PROMOTING COMPLEX SUBUNIT 5"/>
    <property type="match status" value="1"/>
</dbReference>
<dbReference type="Pfam" id="PF21371">
    <property type="entry name" value="Apc5_N"/>
    <property type="match status" value="1"/>
</dbReference>
<dbReference type="RefSeq" id="XP_032055114.1">
    <property type="nucleotide sequence ID" value="XM_032199223.1"/>
</dbReference>
<evidence type="ECO:0000256" key="4">
    <source>
        <dbReference type="ARBA" id="ARBA00007450"/>
    </source>
</evidence>
<evidence type="ECO:0000313" key="21">
    <source>
        <dbReference type="RefSeq" id="XP_032055114.1"/>
    </source>
</evidence>
<dbReference type="GO" id="GO:0031145">
    <property type="term" value="P:anaphase-promoting complex-dependent catabolic process"/>
    <property type="evidence" value="ECO:0007669"/>
    <property type="project" value="TreeGrafter"/>
</dbReference>
<keyword evidence="11" id="KW-0833">Ubl conjugation pathway</keyword>
<comment type="pathway">
    <text evidence="3">Protein modification; protein ubiquitination.</text>
</comment>
<keyword evidence="6" id="KW-0963">Cytoplasm</keyword>
<evidence type="ECO:0000256" key="12">
    <source>
        <dbReference type="ARBA" id="ARBA00022803"/>
    </source>
</evidence>
<protein>
    <recommendedName>
        <fullName evidence="5">Anaphase-promoting complex subunit 5</fullName>
    </recommendedName>
    <alternativeName>
        <fullName evidence="16">Cyclosome subunit 5</fullName>
    </alternativeName>
</protein>